<sequence>MVDHERSELYVLYHEYEWVLTEELPRAYSQLSYLLENCVRLFPSCDGNHATVVKPDKFIMAATPHTTHDHVKAVVTVAGDTITQADINVRVGGGEHGKRSGGAGGGSGSGVGGGGGAGGSGGGGSGSSAMQRTSVTPDAPWRLQQVQDACNYLKQALLLLQNNDGSPKATGGSLAELAKVSSALQSSRQCLLVPRRKTIEELLASANMKALSPPLTQDTALSFYIQAHKLVLAVYQVGCSSNSNSVKFESVQAECALPWLSPALGALTVALLMSYTIRDKISVFAQYKDFTPDSCSVSTVSC</sequence>
<dbReference type="Pfam" id="PF10259">
    <property type="entry name" value="Rogdi_lz"/>
    <property type="match status" value="1"/>
</dbReference>
<dbReference type="InterPro" id="IPR028241">
    <property type="entry name" value="RAVE2/Rogdi"/>
</dbReference>
<protein>
    <submittedName>
        <fullName evidence="3">Protein rogdi-like</fullName>
    </submittedName>
</protein>
<name>A0A2P2I5Y6_9CRUS</name>
<organism evidence="3">
    <name type="scientific">Hirondellea gigas</name>
    <dbReference type="NCBI Taxonomy" id="1518452"/>
    <lineage>
        <taxon>Eukaryota</taxon>
        <taxon>Metazoa</taxon>
        <taxon>Ecdysozoa</taxon>
        <taxon>Arthropoda</taxon>
        <taxon>Crustacea</taxon>
        <taxon>Multicrustacea</taxon>
        <taxon>Malacostraca</taxon>
        <taxon>Eumalacostraca</taxon>
        <taxon>Peracarida</taxon>
        <taxon>Amphipoda</taxon>
        <taxon>Amphilochidea</taxon>
        <taxon>Lysianassida</taxon>
        <taxon>Lysianassidira</taxon>
        <taxon>Lysianassoidea</taxon>
        <taxon>Lysianassidae</taxon>
        <taxon>Hirondellea</taxon>
    </lineage>
</organism>
<evidence type="ECO:0000256" key="2">
    <source>
        <dbReference type="SAM" id="MobiDB-lite"/>
    </source>
</evidence>
<reference evidence="3" key="1">
    <citation type="journal article" date="2018" name="Biosci. Biotechnol. Biochem.">
        <title>Polysaccharide hydrolase of the hadal zone amphipods Hirondellea gigas.</title>
        <authorList>
            <person name="Kobayashi H."/>
            <person name="Nagahama T."/>
            <person name="Arai W."/>
            <person name="Sasagawa Y."/>
            <person name="Umeda M."/>
            <person name="Hayashi T."/>
            <person name="Nikaido I."/>
            <person name="Watanabe H."/>
            <person name="Oguri K."/>
            <person name="Kitazato H."/>
            <person name="Fujioka K."/>
            <person name="Kido Y."/>
            <person name="Takami H."/>
        </authorList>
    </citation>
    <scope>NUCLEOTIDE SEQUENCE</scope>
    <source>
        <tissue evidence="3">Whole body</tissue>
    </source>
</reference>
<comment type="similarity">
    <text evidence="1">Belongs to the rogdi family.</text>
</comment>
<accession>A0A2P2I5Y6</accession>
<dbReference type="GO" id="GO:0043291">
    <property type="term" value="C:RAVE complex"/>
    <property type="evidence" value="ECO:0007669"/>
    <property type="project" value="TreeGrafter"/>
</dbReference>
<evidence type="ECO:0000313" key="3">
    <source>
        <dbReference type="EMBL" id="LAB69443.1"/>
    </source>
</evidence>
<dbReference type="AlphaFoldDB" id="A0A2P2I5Y6"/>
<feature type="region of interest" description="Disordered" evidence="2">
    <location>
        <begin position="89"/>
        <end position="136"/>
    </location>
</feature>
<dbReference type="PANTHER" id="PTHR13618:SF1">
    <property type="entry name" value="PROTEIN ROGDI HOMOLOG"/>
    <property type="match status" value="1"/>
</dbReference>
<evidence type="ECO:0000256" key="1">
    <source>
        <dbReference type="ARBA" id="ARBA00005535"/>
    </source>
</evidence>
<dbReference type="EMBL" id="IACF01003835">
    <property type="protein sequence ID" value="LAB69443.1"/>
    <property type="molecule type" value="mRNA"/>
</dbReference>
<dbReference type="PANTHER" id="PTHR13618">
    <property type="entry name" value="LEUCINE ZIPPER CONTAINING TRANSCRIPTION FACTOR LZF1"/>
    <property type="match status" value="1"/>
</dbReference>
<proteinExistence type="evidence at transcript level"/>
<feature type="compositionally biased region" description="Gly residues" evidence="2">
    <location>
        <begin position="100"/>
        <end position="126"/>
    </location>
</feature>